<evidence type="ECO:0000313" key="1">
    <source>
        <dbReference type="EMBL" id="CEP03122.1"/>
    </source>
</evidence>
<keyword evidence="2" id="KW-1185">Reference proteome</keyword>
<dbReference type="EMBL" id="CDSF01000141">
    <property type="protein sequence ID" value="CEP03122.1"/>
    <property type="molecule type" value="Genomic_DNA"/>
</dbReference>
<dbReference type="AlphaFoldDB" id="A0A0G4J6J9"/>
<reference evidence="1 2" key="1">
    <citation type="submission" date="2015-02" db="EMBL/GenBank/DDBJ databases">
        <authorList>
            <person name="Chooi Y.-H."/>
        </authorList>
    </citation>
    <scope>NUCLEOTIDE SEQUENCE [LARGE SCALE GENOMIC DNA]</scope>
    <source>
        <strain evidence="1">E3</strain>
    </source>
</reference>
<evidence type="ECO:0000313" key="2">
    <source>
        <dbReference type="Proteomes" id="UP000039324"/>
    </source>
</evidence>
<evidence type="ECO:0008006" key="3">
    <source>
        <dbReference type="Google" id="ProtNLM"/>
    </source>
</evidence>
<gene>
    <name evidence="1" type="ORF">PBRA_009340</name>
</gene>
<name>A0A0G4J6J9_PLABS</name>
<accession>A0A0G4J6J9</accession>
<protein>
    <recommendedName>
        <fullName evidence="3">Ubiquitin-like domain-containing protein</fullName>
    </recommendedName>
</protein>
<proteinExistence type="predicted"/>
<sequence length="93" mass="10672">MATASNYYVNVRLADSDTRLVRLESSRDFENVVEYVMRHSPKSFPLRSKVFFTYDYKGAKGTVSTPLELHHAIHLDKAVDDERLELVPATKAR</sequence>
<organism evidence="1 2">
    <name type="scientific">Plasmodiophora brassicae</name>
    <name type="common">Clubroot disease agent</name>
    <dbReference type="NCBI Taxonomy" id="37360"/>
    <lineage>
        <taxon>Eukaryota</taxon>
        <taxon>Sar</taxon>
        <taxon>Rhizaria</taxon>
        <taxon>Endomyxa</taxon>
        <taxon>Phytomyxea</taxon>
        <taxon>Plasmodiophorida</taxon>
        <taxon>Plasmodiophoridae</taxon>
        <taxon>Plasmodiophora</taxon>
    </lineage>
</organism>
<dbReference type="Proteomes" id="UP000039324">
    <property type="component" value="Unassembled WGS sequence"/>
</dbReference>